<dbReference type="AlphaFoldDB" id="A0A5D2AE00"/>
<dbReference type="Proteomes" id="UP000323506">
    <property type="component" value="Chromosome D12"/>
</dbReference>
<name>A0A5D2AE00_GOSDA</name>
<accession>A0A5D2AE00</accession>
<keyword evidence="2" id="KW-1185">Reference proteome</keyword>
<dbReference type="EMBL" id="CM017712">
    <property type="protein sequence ID" value="TYG43124.1"/>
    <property type="molecule type" value="Genomic_DNA"/>
</dbReference>
<organism evidence="1 2">
    <name type="scientific">Gossypium darwinii</name>
    <name type="common">Darwin's cotton</name>
    <name type="synonym">Gossypium barbadense var. darwinii</name>
    <dbReference type="NCBI Taxonomy" id="34276"/>
    <lineage>
        <taxon>Eukaryota</taxon>
        <taxon>Viridiplantae</taxon>
        <taxon>Streptophyta</taxon>
        <taxon>Embryophyta</taxon>
        <taxon>Tracheophyta</taxon>
        <taxon>Spermatophyta</taxon>
        <taxon>Magnoliopsida</taxon>
        <taxon>eudicotyledons</taxon>
        <taxon>Gunneridae</taxon>
        <taxon>Pentapetalae</taxon>
        <taxon>rosids</taxon>
        <taxon>malvids</taxon>
        <taxon>Malvales</taxon>
        <taxon>Malvaceae</taxon>
        <taxon>Malvoideae</taxon>
        <taxon>Gossypium</taxon>
    </lineage>
</organism>
<gene>
    <name evidence="1" type="ORF">ES288_D12G312200v1</name>
</gene>
<reference evidence="1 2" key="1">
    <citation type="submission" date="2019-06" db="EMBL/GenBank/DDBJ databases">
        <title>WGS assembly of Gossypium darwinii.</title>
        <authorList>
            <person name="Chen Z.J."/>
            <person name="Sreedasyam A."/>
            <person name="Ando A."/>
            <person name="Song Q."/>
            <person name="De L."/>
            <person name="Hulse-Kemp A."/>
            <person name="Ding M."/>
            <person name="Ye W."/>
            <person name="Kirkbride R."/>
            <person name="Jenkins J."/>
            <person name="Plott C."/>
            <person name="Lovell J."/>
            <person name="Lin Y.-M."/>
            <person name="Vaughn R."/>
            <person name="Liu B."/>
            <person name="Li W."/>
            <person name="Simpson S."/>
            <person name="Scheffler B."/>
            <person name="Saski C."/>
            <person name="Grover C."/>
            <person name="Hu G."/>
            <person name="Conover J."/>
            <person name="Carlson J."/>
            <person name="Shu S."/>
            <person name="Boston L."/>
            <person name="Williams M."/>
            <person name="Peterson D."/>
            <person name="Mcgee K."/>
            <person name="Jones D."/>
            <person name="Wendel J."/>
            <person name="Stelly D."/>
            <person name="Grimwood J."/>
            <person name="Schmutz J."/>
        </authorList>
    </citation>
    <scope>NUCLEOTIDE SEQUENCE [LARGE SCALE GENOMIC DNA]</scope>
    <source>
        <strain evidence="1">1808015.09</strain>
    </source>
</reference>
<proteinExistence type="predicted"/>
<protein>
    <submittedName>
        <fullName evidence="1">Uncharacterized protein</fullName>
    </submittedName>
</protein>
<evidence type="ECO:0000313" key="2">
    <source>
        <dbReference type="Proteomes" id="UP000323506"/>
    </source>
</evidence>
<sequence length="54" mass="6217">MFLSKQFGCYAFICLLDITIKVIPLIQRENGSLVAAAYIHWMSADQPCIYIFFI</sequence>
<evidence type="ECO:0000313" key="1">
    <source>
        <dbReference type="EMBL" id="TYG43124.1"/>
    </source>
</evidence>